<feature type="region of interest" description="Disordered" evidence="1">
    <location>
        <begin position="546"/>
        <end position="566"/>
    </location>
</feature>
<evidence type="ECO:0000256" key="1">
    <source>
        <dbReference type="SAM" id="MobiDB-lite"/>
    </source>
</evidence>
<dbReference type="VEuPathDB" id="PlasmoDB:PVPAM_140059900"/>
<keyword evidence="2" id="KW-1133">Transmembrane helix</keyword>
<reference evidence="3 4" key="1">
    <citation type="submission" date="2016-07" db="EMBL/GenBank/DDBJ databases">
        <authorList>
            <consortium name="Pathogen Informatics"/>
        </authorList>
    </citation>
    <scope>NUCLEOTIDE SEQUENCE [LARGE SCALE GENOMIC DNA]</scope>
</reference>
<evidence type="ECO:0000256" key="2">
    <source>
        <dbReference type="SAM" id="Phobius"/>
    </source>
</evidence>
<feature type="compositionally biased region" description="Basic and acidic residues" evidence="1">
    <location>
        <begin position="446"/>
        <end position="474"/>
    </location>
</feature>
<feature type="region of interest" description="Disordered" evidence="1">
    <location>
        <begin position="123"/>
        <end position="176"/>
    </location>
</feature>
<feature type="transmembrane region" description="Helical" evidence="2">
    <location>
        <begin position="77"/>
        <end position="95"/>
    </location>
</feature>
<proteinExistence type="predicted"/>
<dbReference type="VEuPathDB" id="PlasmoDB:PVW1_140058000"/>
<feature type="compositionally biased region" description="Polar residues" evidence="1">
    <location>
        <begin position="136"/>
        <end position="151"/>
    </location>
</feature>
<dbReference type="EMBL" id="LT615252">
    <property type="protein sequence ID" value="SCO70091.1"/>
    <property type="molecule type" value="Genomic_DNA"/>
</dbReference>
<keyword evidence="2" id="KW-0812">Transmembrane</keyword>
<dbReference type="VEuPathDB" id="PlasmoDB:PVX_100630"/>
<sequence>MSGYSLISQILTEAEIAELGLHGSVIKHCSSPYIIGKKHFIKICVYYLLSTFLFFAVYLTLTILLLTSPTTELSKTIILVIYVYIFVFFYIDLILSNSLKYELVKRYNLKEVRRRIYARFVGSGKEGSGKQGSGVLGSSTPVSITQGSSAPGSRELVRGEAPPRAGKTAKAREKKKKKLFTSEKYCVVEEEQRRQQWQWQRQRPQQRGNHFGGAPPPPAGEEALYHLDELKNVNESINGELMKYIQYENNNYTIDSHRYDLFLIISGFVNQLNIFFDLLFLFYVYDYSGKLFSLCLFIYAYYLVHFGILLKFAIVMMRALLSIHRRSLSRSYGRAVSRWRWLLAFFYARLRRAAKRLLRGMLSVRERSQMVGPPPPKIFFSKYVSYNSWSFAFHQGAPFKGNKEMLKMLRGSDSDDSQRATARAVRLNRGREKTKRTKRRGALDGCEQRDQPDRRDLHDQTGRKMQRPREDCEKALRPSHVQTIADMSSFLSHYRILNVIKNEFLSAHSVYEHVSFTLVFFVWETPLHGRRPVPPKNLHPLLHQRRAGHRLVPGRRPGQHRQLVRN</sequence>
<feature type="transmembrane region" description="Helical" evidence="2">
    <location>
        <begin position="291"/>
        <end position="321"/>
    </location>
</feature>
<feature type="compositionally biased region" description="Basic residues" evidence="1">
    <location>
        <begin position="167"/>
        <end position="176"/>
    </location>
</feature>
<dbReference type="AlphaFoldDB" id="A0A1G4H5H5"/>
<gene>
    <name evidence="3" type="ORF">PVT01_140056900</name>
</gene>
<feature type="region of interest" description="Disordered" evidence="1">
    <location>
        <begin position="410"/>
        <end position="474"/>
    </location>
</feature>
<feature type="compositionally biased region" description="Gly residues" evidence="1">
    <location>
        <begin position="124"/>
        <end position="135"/>
    </location>
</feature>
<organism evidence="3 4">
    <name type="scientific">Plasmodium vivax</name>
    <name type="common">malaria parasite P. vivax</name>
    <dbReference type="NCBI Taxonomy" id="5855"/>
    <lineage>
        <taxon>Eukaryota</taxon>
        <taxon>Sar</taxon>
        <taxon>Alveolata</taxon>
        <taxon>Apicomplexa</taxon>
        <taxon>Aconoidasida</taxon>
        <taxon>Haemosporida</taxon>
        <taxon>Plasmodiidae</taxon>
        <taxon>Plasmodium</taxon>
        <taxon>Plasmodium (Plasmodium)</taxon>
    </lineage>
</organism>
<feature type="transmembrane region" description="Helical" evidence="2">
    <location>
        <begin position="44"/>
        <end position="65"/>
    </location>
</feature>
<accession>A0A1G4H5H5</accession>
<feature type="compositionally biased region" description="Basic residues" evidence="1">
    <location>
        <begin position="426"/>
        <end position="440"/>
    </location>
</feature>
<protein>
    <submittedName>
        <fullName evidence="3">Uncharacterized protein</fullName>
    </submittedName>
</protein>
<feature type="transmembrane region" description="Helical" evidence="2">
    <location>
        <begin position="261"/>
        <end position="285"/>
    </location>
</feature>
<keyword evidence="2" id="KW-0472">Membrane</keyword>
<name>A0A1G4H5H5_PLAVI</name>
<dbReference type="Proteomes" id="UP000196402">
    <property type="component" value="Chromosome 14"/>
</dbReference>
<dbReference type="VEuPathDB" id="PlasmoDB:PVP01_1451600"/>
<evidence type="ECO:0000313" key="3">
    <source>
        <dbReference type="EMBL" id="SCO70091.1"/>
    </source>
</evidence>
<evidence type="ECO:0000313" key="4">
    <source>
        <dbReference type="Proteomes" id="UP000196402"/>
    </source>
</evidence>